<dbReference type="GO" id="GO:0006357">
    <property type="term" value="P:regulation of transcription by RNA polymerase II"/>
    <property type="evidence" value="ECO:0007669"/>
    <property type="project" value="TreeGrafter"/>
</dbReference>
<dbReference type="PANTHER" id="PTHR46617:SF1">
    <property type="entry name" value="FORKHEAD BOX PROTEIN G1"/>
    <property type="match status" value="1"/>
</dbReference>
<keyword evidence="2 4" id="KW-0238">DNA-binding</keyword>
<sequence>LLSPPRPPAASFSIKSLLLPSKCDRPDSAAAAAVLGVPGTLSPSPGSDSDKQTGATSGKNGKYDKPPFSYNALIMMAIRQSPEKRLTLNGIYEFIMKNFPLNKCFGKVPRHYADPGKGKLLDHVSVGLLSGQTAGYFVSGTQHAPRRHRGRGGAVSAAALRRRTWRRAARGSGPLAGGGSRRLCCRTRSEQLLTGLLPGVSPGFLGCCPIKRE</sequence>
<name>A0A673BGW5_9TELE</name>
<dbReference type="InterPro" id="IPR036390">
    <property type="entry name" value="WH_DNA-bd_sf"/>
</dbReference>
<organism evidence="7 8">
    <name type="scientific">Sphaeramia orbicularis</name>
    <name type="common">orbiculate cardinalfish</name>
    <dbReference type="NCBI Taxonomy" id="375764"/>
    <lineage>
        <taxon>Eukaryota</taxon>
        <taxon>Metazoa</taxon>
        <taxon>Chordata</taxon>
        <taxon>Craniata</taxon>
        <taxon>Vertebrata</taxon>
        <taxon>Euteleostomi</taxon>
        <taxon>Actinopterygii</taxon>
        <taxon>Neopterygii</taxon>
        <taxon>Teleostei</taxon>
        <taxon>Neoteleostei</taxon>
        <taxon>Acanthomorphata</taxon>
        <taxon>Gobiaria</taxon>
        <taxon>Kurtiformes</taxon>
        <taxon>Apogonoidei</taxon>
        <taxon>Apogonidae</taxon>
        <taxon>Apogoninae</taxon>
        <taxon>Sphaeramia</taxon>
    </lineage>
</organism>
<feature type="compositionally biased region" description="Polar residues" evidence="5">
    <location>
        <begin position="41"/>
        <end position="59"/>
    </location>
</feature>
<dbReference type="Pfam" id="PF00250">
    <property type="entry name" value="Forkhead"/>
    <property type="match status" value="1"/>
</dbReference>
<evidence type="ECO:0000259" key="6">
    <source>
        <dbReference type="PROSITE" id="PS50039"/>
    </source>
</evidence>
<feature type="domain" description="Fork-head" evidence="6">
    <location>
        <begin position="65"/>
        <end position="123"/>
    </location>
</feature>
<dbReference type="PANTHER" id="PTHR46617">
    <property type="entry name" value="FORKHEAD BOX PROTEIN G1"/>
    <property type="match status" value="1"/>
</dbReference>
<dbReference type="GO" id="GO:1990837">
    <property type="term" value="F:sequence-specific double-stranded DNA binding"/>
    <property type="evidence" value="ECO:0007669"/>
    <property type="project" value="TreeGrafter"/>
</dbReference>
<dbReference type="PROSITE" id="PS00657">
    <property type="entry name" value="FORK_HEAD_1"/>
    <property type="match status" value="1"/>
</dbReference>
<dbReference type="InterPro" id="IPR001766">
    <property type="entry name" value="Fork_head_dom"/>
</dbReference>
<evidence type="ECO:0000313" key="7">
    <source>
        <dbReference type="Ensembl" id="ENSSORP00005041816.1"/>
    </source>
</evidence>
<evidence type="ECO:0000256" key="1">
    <source>
        <dbReference type="ARBA" id="ARBA00004123"/>
    </source>
</evidence>
<dbReference type="Proteomes" id="UP000472271">
    <property type="component" value="Chromosome 15"/>
</dbReference>
<evidence type="ECO:0000256" key="4">
    <source>
        <dbReference type="PROSITE-ProRule" id="PRU00089"/>
    </source>
</evidence>
<dbReference type="InParanoid" id="A0A673BGW5"/>
<dbReference type="SUPFAM" id="SSF46785">
    <property type="entry name" value="Winged helix' DNA-binding domain"/>
    <property type="match status" value="1"/>
</dbReference>
<reference evidence="7" key="1">
    <citation type="submission" date="2019-06" db="EMBL/GenBank/DDBJ databases">
        <authorList>
            <consortium name="Wellcome Sanger Institute Data Sharing"/>
        </authorList>
    </citation>
    <scope>NUCLEOTIDE SEQUENCE [LARGE SCALE GENOMIC DNA]</scope>
</reference>
<evidence type="ECO:0000256" key="2">
    <source>
        <dbReference type="ARBA" id="ARBA00023125"/>
    </source>
</evidence>
<keyword evidence="8" id="KW-1185">Reference proteome</keyword>
<accession>A0A673BGW5</accession>
<reference evidence="7" key="2">
    <citation type="submission" date="2025-08" db="UniProtKB">
        <authorList>
            <consortium name="Ensembl"/>
        </authorList>
    </citation>
    <scope>IDENTIFICATION</scope>
</reference>
<dbReference type="Ensembl" id="ENSSORT00005042888.1">
    <property type="protein sequence ID" value="ENSSORP00005041816.1"/>
    <property type="gene ID" value="ENSSORG00005019417.1"/>
</dbReference>
<dbReference type="PRINTS" id="PR00053">
    <property type="entry name" value="FORKHEAD"/>
</dbReference>
<evidence type="ECO:0000256" key="3">
    <source>
        <dbReference type="ARBA" id="ARBA00034868"/>
    </source>
</evidence>
<reference evidence="7" key="3">
    <citation type="submission" date="2025-09" db="UniProtKB">
        <authorList>
            <consortium name="Ensembl"/>
        </authorList>
    </citation>
    <scope>IDENTIFICATION</scope>
</reference>
<dbReference type="AlphaFoldDB" id="A0A673BGW5"/>
<dbReference type="Gene3D" id="1.10.10.10">
    <property type="entry name" value="Winged helix-like DNA-binding domain superfamily/Winged helix DNA-binding domain"/>
    <property type="match status" value="1"/>
</dbReference>
<dbReference type="PROSITE" id="PS50039">
    <property type="entry name" value="FORK_HEAD_3"/>
    <property type="match status" value="1"/>
</dbReference>
<dbReference type="InterPro" id="IPR036388">
    <property type="entry name" value="WH-like_DNA-bd_sf"/>
</dbReference>
<dbReference type="GO" id="GO:0005634">
    <property type="term" value="C:nucleus"/>
    <property type="evidence" value="ECO:0007669"/>
    <property type="project" value="UniProtKB-SubCell"/>
</dbReference>
<proteinExistence type="predicted"/>
<dbReference type="InterPro" id="IPR018122">
    <property type="entry name" value="TF_fork_head_CS_1"/>
</dbReference>
<keyword evidence="4" id="KW-0539">Nucleus</keyword>
<feature type="DNA-binding region" description="Fork-head" evidence="4">
    <location>
        <begin position="65"/>
        <end position="123"/>
    </location>
</feature>
<comment type="subcellular location">
    <subcellularLocation>
        <location evidence="1 4">Nucleus</location>
    </subcellularLocation>
</comment>
<evidence type="ECO:0000313" key="8">
    <source>
        <dbReference type="Proteomes" id="UP000472271"/>
    </source>
</evidence>
<protein>
    <recommendedName>
        <fullName evidence="3">Forkhead box protein G1</fullName>
    </recommendedName>
</protein>
<feature type="region of interest" description="Disordered" evidence="5">
    <location>
        <begin position="34"/>
        <end position="63"/>
    </location>
</feature>
<dbReference type="GO" id="GO:0003700">
    <property type="term" value="F:DNA-binding transcription factor activity"/>
    <property type="evidence" value="ECO:0007669"/>
    <property type="project" value="InterPro"/>
</dbReference>
<evidence type="ECO:0000256" key="5">
    <source>
        <dbReference type="SAM" id="MobiDB-lite"/>
    </source>
</evidence>
<dbReference type="SMART" id="SM00339">
    <property type="entry name" value="FH"/>
    <property type="match status" value="1"/>
</dbReference>
<dbReference type="InterPro" id="IPR047208">
    <property type="entry name" value="FOXG1"/>
</dbReference>